<protein>
    <submittedName>
        <fullName evidence="7">BOI-related E3 ubiquitin-protein ligase 3 isoform X1</fullName>
    </submittedName>
</protein>
<dbReference type="GO" id="GO:0008270">
    <property type="term" value="F:zinc ion binding"/>
    <property type="evidence" value="ECO:0007669"/>
    <property type="project" value="UniProtKB-KW"/>
</dbReference>
<reference evidence="8" key="1">
    <citation type="journal article" date="2019" name="Nat. Commun.">
        <title>The genome of broomcorn millet.</title>
        <authorList>
            <person name="Zou C."/>
            <person name="Miki D."/>
            <person name="Li D."/>
            <person name="Tang Q."/>
            <person name="Xiao L."/>
            <person name="Rajput S."/>
            <person name="Deng P."/>
            <person name="Jia W."/>
            <person name="Huang R."/>
            <person name="Zhang M."/>
            <person name="Sun Y."/>
            <person name="Hu J."/>
            <person name="Fu X."/>
            <person name="Schnable P.S."/>
            <person name="Li F."/>
            <person name="Zhang H."/>
            <person name="Feng B."/>
            <person name="Zhu X."/>
            <person name="Liu R."/>
            <person name="Schnable J.C."/>
            <person name="Zhu J.-K."/>
            <person name="Zhang H."/>
        </authorList>
    </citation>
    <scope>NUCLEOTIDE SEQUENCE [LARGE SCALE GENOMIC DNA]</scope>
</reference>
<keyword evidence="3" id="KW-0862">Zinc</keyword>
<dbReference type="OrthoDB" id="1711136at2759"/>
<dbReference type="Pfam" id="PF13920">
    <property type="entry name" value="zf-C3HC4_3"/>
    <property type="match status" value="1"/>
</dbReference>
<evidence type="ECO:0000256" key="2">
    <source>
        <dbReference type="ARBA" id="ARBA00022771"/>
    </source>
</evidence>
<dbReference type="STRING" id="4540.A0A3L6S4W4"/>
<organism evidence="7 8">
    <name type="scientific">Panicum miliaceum</name>
    <name type="common">Proso millet</name>
    <name type="synonym">Broomcorn millet</name>
    <dbReference type="NCBI Taxonomy" id="4540"/>
    <lineage>
        <taxon>Eukaryota</taxon>
        <taxon>Viridiplantae</taxon>
        <taxon>Streptophyta</taxon>
        <taxon>Embryophyta</taxon>
        <taxon>Tracheophyta</taxon>
        <taxon>Spermatophyta</taxon>
        <taxon>Magnoliopsida</taxon>
        <taxon>Liliopsida</taxon>
        <taxon>Poales</taxon>
        <taxon>Poaceae</taxon>
        <taxon>PACMAD clade</taxon>
        <taxon>Panicoideae</taxon>
        <taxon>Panicodae</taxon>
        <taxon>Paniceae</taxon>
        <taxon>Panicinae</taxon>
        <taxon>Panicum</taxon>
        <taxon>Panicum sect. Panicum</taxon>
    </lineage>
</organism>
<dbReference type="InterPro" id="IPR013083">
    <property type="entry name" value="Znf_RING/FYVE/PHD"/>
</dbReference>
<gene>
    <name evidence="7" type="ORF">C2845_PM02G19640</name>
</gene>
<sequence length="380" mass="40805">MGDLAVWILSRGGGAPESSRMAAAMELQQGQKEAMVPQQAPPLFLDFSHGGNLSKAPALLCFCRISCSCAYMLCFRMARLILDRTDLFRCRGHADCGAGRKRQREAEAAPSMSPHLFSLQPQPQAQGPKVISLAQLHKRPAMGLRLDFDEGSEHVSSTSSASPSCLLSDELAAQRDQHRNEMDRLIQEHAERLRRALADTRRRQYRSLLVAAEAAASQRIREKEAEALEAVRRGADLEDRVARLRAEAAAWQAKALADQSTAVALHAQLQQAAAAAQARDKAEEEDNAGAAADDVGSCFVDPDRVVEIAPPPPPPPPARPCRTCQRASASVVLLPCRHLCVCADCEPAVPATAPFAAGAVAAACPMCRGAVTGTVQVFFS</sequence>
<keyword evidence="8" id="KW-1185">Reference proteome</keyword>
<dbReference type="GO" id="GO:0004842">
    <property type="term" value="F:ubiquitin-protein transferase activity"/>
    <property type="evidence" value="ECO:0007669"/>
    <property type="project" value="TreeGrafter"/>
</dbReference>
<dbReference type="EMBL" id="PQIB02000005">
    <property type="protein sequence ID" value="RLN15664.1"/>
    <property type="molecule type" value="Genomic_DNA"/>
</dbReference>
<dbReference type="AlphaFoldDB" id="A0A3L6S4W4"/>
<keyword evidence="1" id="KW-0479">Metal-binding</keyword>
<evidence type="ECO:0000313" key="8">
    <source>
        <dbReference type="Proteomes" id="UP000275267"/>
    </source>
</evidence>
<name>A0A3L6S4W4_PANMI</name>
<dbReference type="PANTHER" id="PTHR42647:SF76">
    <property type="entry name" value="OS10G0565500 PROTEIN"/>
    <property type="match status" value="1"/>
</dbReference>
<evidence type="ECO:0000313" key="7">
    <source>
        <dbReference type="EMBL" id="RLN15664.1"/>
    </source>
</evidence>
<evidence type="ECO:0000256" key="1">
    <source>
        <dbReference type="ARBA" id="ARBA00022723"/>
    </source>
</evidence>
<evidence type="ECO:0000256" key="5">
    <source>
        <dbReference type="SAM" id="MobiDB-lite"/>
    </source>
</evidence>
<proteinExistence type="predicted"/>
<evidence type="ECO:0000256" key="3">
    <source>
        <dbReference type="ARBA" id="ARBA00022833"/>
    </source>
</evidence>
<feature type="region of interest" description="Disordered" evidence="5">
    <location>
        <begin position="276"/>
        <end position="295"/>
    </location>
</feature>
<comment type="caution">
    <text evidence="7">The sequence shown here is derived from an EMBL/GenBank/DDBJ whole genome shotgun (WGS) entry which is preliminary data.</text>
</comment>
<evidence type="ECO:0000256" key="4">
    <source>
        <dbReference type="PROSITE-ProRule" id="PRU00175"/>
    </source>
</evidence>
<dbReference type="Gene3D" id="3.30.40.10">
    <property type="entry name" value="Zinc/RING finger domain, C3HC4 (zinc finger)"/>
    <property type="match status" value="1"/>
</dbReference>
<feature type="domain" description="RING-type" evidence="6">
    <location>
        <begin position="321"/>
        <end position="368"/>
    </location>
</feature>
<dbReference type="PANTHER" id="PTHR42647">
    <property type="entry name" value="SBP (S-RIBONUCLEASE BINDING PROTEIN) FAMILY PROTEIN"/>
    <property type="match status" value="1"/>
</dbReference>
<dbReference type="FunFam" id="3.30.40.10:FF:000590">
    <property type="entry name" value="Putative RING zinc finger domain superfamily protein"/>
    <property type="match status" value="1"/>
</dbReference>
<keyword evidence="2 4" id="KW-0863">Zinc-finger</keyword>
<accession>A0A3L6S4W4</accession>
<dbReference type="PROSITE" id="PS50089">
    <property type="entry name" value="ZF_RING_2"/>
    <property type="match status" value="1"/>
</dbReference>
<dbReference type="InterPro" id="IPR001841">
    <property type="entry name" value="Znf_RING"/>
</dbReference>
<feature type="region of interest" description="Disordered" evidence="5">
    <location>
        <begin position="101"/>
        <end position="123"/>
    </location>
</feature>
<dbReference type="Proteomes" id="UP000275267">
    <property type="component" value="Unassembled WGS sequence"/>
</dbReference>
<evidence type="ECO:0000259" key="6">
    <source>
        <dbReference type="PROSITE" id="PS50089"/>
    </source>
</evidence>